<dbReference type="GO" id="GO:0022857">
    <property type="term" value="F:transmembrane transporter activity"/>
    <property type="evidence" value="ECO:0007669"/>
    <property type="project" value="InterPro"/>
</dbReference>
<feature type="transmembrane region" description="Helical" evidence="5">
    <location>
        <begin position="340"/>
        <end position="361"/>
    </location>
</feature>
<sequence length="531" mass="59985">MSNTIPVFKAWAPEWLIRGAILLVVLPSMGLFGLSTADGPASAGYYGIEPADVQYSMVIFYAAIASFFALERRFFIFIAVKEYLLISTIIQVITSYICYRTYNLHMLFIFRFIQGMANCASTSICITLIFSRLHTERAREIGYSVFYCVLLCLSPFTTVVTAPIIDAFDYNILYKAVIYAYLPGTILLFILMNNVHLNRKFPLYQIDWASFVIYALVLCLIGYVLLYGQQYYWLQDKRILSSVIAIVVLPIIFVVRQLKMKRPYLDFAVFKSRNFRIGALLIFILYICRGALGITSSYFAAVLGMDPIHQGYMLLANISGVVLSVIVSSRLIVIRIPMRFTWMMGFTFLLIFHVCMYFLFATQANPSEYVIPLILQGMGAGMLMTPIIIFMVSSVPASLGSMASAMGVFFRFMGFCTSIALINFFSLFKQNEHLDRFQQTLTDLNPVVVQRMVGYRQVLVARGMAPDQATKVANALLARTAHAQTSLRYAMDYYIMISCLILIVIILIALSPYINRTTVNVQANQPAPASY</sequence>
<evidence type="ECO:0000256" key="2">
    <source>
        <dbReference type="ARBA" id="ARBA00022692"/>
    </source>
</evidence>
<feature type="transmembrane region" description="Helical" evidence="5">
    <location>
        <begin position="177"/>
        <end position="196"/>
    </location>
</feature>
<accession>A0A7L5DX85</accession>
<dbReference type="RefSeq" id="WP_169605865.1">
    <property type="nucleotide sequence ID" value="NZ_CP051682.1"/>
</dbReference>
<dbReference type="PANTHER" id="PTHR23501">
    <property type="entry name" value="MAJOR FACILITATOR SUPERFAMILY"/>
    <property type="match status" value="1"/>
</dbReference>
<keyword evidence="4 5" id="KW-0472">Membrane</keyword>
<gene>
    <name evidence="6" type="ORF">HH214_02620</name>
</gene>
<dbReference type="PANTHER" id="PTHR23501:SF5">
    <property type="entry name" value="TRANSPORT PROTEIN"/>
    <property type="match status" value="1"/>
</dbReference>
<feature type="transmembrane region" description="Helical" evidence="5">
    <location>
        <begin position="239"/>
        <end position="256"/>
    </location>
</feature>
<dbReference type="Pfam" id="PF07690">
    <property type="entry name" value="MFS_1"/>
    <property type="match status" value="1"/>
</dbReference>
<evidence type="ECO:0000313" key="6">
    <source>
        <dbReference type="EMBL" id="QJD94848.1"/>
    </source>
</evidence>
<evidence type="ECO:0000256" key="3">
    <source>
        <dbReference type="ARBA" id="ARBA00022989"/>
    </source>
</evidence>
<keyword evidence="2 5" id="KW-0812">Transmembrane</keyword>
<comment type="subcellular location">
    <subcellularLocation>
        <location evidence="1">Membrane</location>
        <topology evidence="1">Multi-pass membrane protein</topology>
    </subcellularLocation>
</comment>
<name>A0A7L5DX85_9SPHI</name>
<dbReference type="EMBL" id="CP051682">
    <property type="protein sequence ID" value="QJD94848.1"/>
    <property type="molecule type" value="Genomic_DNA"/>
</dbReference>
<feature type="transmembrane region" description="Helical" evidence="5">
    <location>
        <begin position="108"/>
        <end position="130"/>
    </location>
</feature>
<protein>
    <submittedName>
        <fullName evidence="6">MFS transporter</fullName>
    </submittedName>
</protein>
<dbReference type="KEGG" id="mrob:HH214_02620"/>
<keyword evidence="7" id="KW-1185">Reference proteome</keyword>
<evidence type="ECO:0000313" key="7">
    <source>
        <dbReference type="Proteomes" id="UP000503278"/>
    </source>
</evidence>
<reference evidence="6 7" key="1">
    <citation type="submission" date="2020-04" db="EMBL/GenBank/DDBJ databases">
        <title>Genome sequencing of novel species.</title>
        <authorList>
            <person name="Heo J."/>
            <person name="Kim S.-J."/>
            <person name="Kim J.-S."/>
            <person name="Hong S.-B."/>
            <person name="Kwon S.-W."/>
        </authorList>
    </citation>
    <scope>NUCLEOTIDE SEQUENCE [LARGE SCALE GENOMIC DNA]</scope>
    <source>
        <strain evidence="6 7">F39-2</strain>
    </source>
</reference>
<dbReference type="GO" id="GO:0005886">
    <property type="term" value="C:plasma membrane"/>
    <property type="evidence" value="ECO:0007669"/>
    <property type="project" value="TreeGrafter"/>
</dbReference>
<dbReference type="SUPFAM" id="SSF103473">
    <property type="entry name" value="MFS general substrate transporter"/>
    <property type="match status" value="1"/>
</dbReference>
<feature type="transmembrane region" description="Helical" evidence="5">
    <location>
        <begin position="493"/>
        <end position="514"/>
    </location>
</feature>
<evidence type="ECO:0000256" key="5">
    <source>
        <dbReference type="SAM" id="Phobius"/>
    </source>
</evidence>
<dbReference type="AlphaFoldDB" id="A0A7L5DX85"/>
<proteinExistence type="predicted"/>
<dbReference type="Proteomes" id="UP000503278">
    <property type="component" value="Chromosome"/>
</dbReference>
<evidence type="ECO:0000256" key="1">
    <source>
        <dbReference type="ARBA" id="ARBA00004141"/>
    </source>
</evidence>
<feature type="transmembrane region" description="Helical" evidence="5">
    <location>
        <begin position="277"/>
        <end position="300"/>
    </location>
</feature>
<dbReference type="Gene3D" id="1.20.1250.20">
    <property type="entry name" value="MFS general substrate transporter like domains"/>
    <property type="match status" value="1"/>
</dbReference>
<dbReference type="InterPro" id="IPR011701">
    <property type="entry name" value="MFS"/>
</dbReference>
<evidence type="ECO:0000256" key="4">
    <source>
        <dbReference type="ARBA" id="ARBA00023136"/>
    </source>
</evidence>
<feature type="transmembrane region" description="Helical" evidence="5">
    <location>
        <begin position="83"/>
        <end position="102"/>
    </location>
</feature>
<dbReference type="InterPro" id="IPR036259">
    <property type="entry name" value="MFS_trans_sf"/>
</dbReference>
<feature type="transmembrane region" description="Helical" evidence="5">
    <location>
        <begin position="408"/>
        <end position="428"/>
    </location>
</feature>
<feature type="transmembrane region" description="Helical" evidence="5">
    <location>
        <begin position="142"/>
        <end position="165"/>
    </location>
</feature>
<feature type="transmembrane region" description="Helical" evidence="5">
    <location>
        <begin position="15"/>
        <end position="33"/>
    </location>
</feature>
<feature type="transmembrane region" description="Helical" evidence="5">
    <location>
        <begin position="53"/>
        <end position="71"/>
    </location>
</feature>
<feature type="transmembrane region" description="Helical" evidence="5">
    <location>
        <begin position="312"/>
        <end position="333"/>
    </location>
</feature>
<feature type="transmembrane region" description="Helical" evidence="5">
    <location>
        <begin position="373"/>
        <end position="396"/>
    </location>
</feature>
<feature type="transmembrane region" description="Helical" evidence="5">
    <location>
        <begin position="208"/>
        <end position="227"/>
    </location>
</feature>
<organism evidence="6 7">
    <name type="scientific">Mucilaginibacter robiniae</name>
    <dbReference type="NCBI Taxonomy" id="2728022"/>
    <lineage>
        <taxon>Bacteria</taxon>
        <taxon>Pseudomonadati</taxon>
        <taxon>Bacteroidota</taxon>
        <taxon>Sphingobacteriia</taxon>
        <taxon>Sphingobacteriales</taxon>
        <taxon>Sphingobacteriaceae</taxon>
        <taxon>Mucilaginibacter</taxon>
    </lineage>
</organism>
<keyword evidence="3 5" id="KW-1133">Transmembrane helix</keyword>